<gene>
    <name evidence="2" type="ORF">OH76DRAFT_1485096</name>
</gene>
<protein>
    <submittedName>
        <fullName evidence="2">Uncharacterized protein</fullName>
    </submittedName>
</protein>
<dbReference type="OrthoDB" id="2744183at2759"/>
<evidence type="ECO:0000313" key="3">
    <source>
        <dbReference type="Proteomes" id="UP000256964"/>
    </source>
</evidence>
<keyword evidence="3" id="KW-1185">Reference proteome</keyword>
<organism evidence="2 3">
    <name type="scientific">Lentinus brumalis</name>
    <dbReference type="NCBI Taxonomy" id="2498619"/>
    <lineage>
        <taxon>Eukaryota</taxon>
        <taxon>Fungi</taxon>
        <taxon>Dikarya</taxon>
        <taxon>Basidiomycota</taxon>
        <taxon>Agaricomycotina</taxon>
        <taxon>Agaricomycetes</taxon>
        <taxon>Polyporales</taxon>
        <taxon>Polyporaceae</taxon>
        <taxon>Lentinus</taxon>
    </lineage>
</organism>
<proteinExistence type="predicted"/>
<sequence length="550" mass="61345">MDRLRYIPAAPNVVIALAAHMQRLTLELCGMVEWLTVVMRRVATSEFHAMDILDVVGAHTSDPSEAERLHRAGIPVWFEQDMTEKVEVYKVVEAQDVPADFSRVPSVPRLLLAKRDLSGALNMPGEWQRAMAEVVRRQLCGAGLPALVQADADGTLPPAKRIKEGAVFAGEHSSSIGPATPTFLVKANRDVNTLGHRLPPVPSPSTSLPGQPQSRRAKARAAKRAQAGPSIESAAPPINPSRRFYRSHNVILSEIWERALGHVGSLPQPRQSVKYYFAPPWLLDSLAGLESNPEKTARYLHQWAAIRTFCRIRLLDGTIQGRPLTVAEWRHALWGDYTLDDAAAPAAPHADVRGQWRRERKLALRQLFGAIASLPSYDAAATPTYGKVVVTESDARQNRTLRHCLIRDAHETNWRCELLSLDALMVDSLGWSVAQRWGREYMVSRVWGEGSSGLDVMPEDEQPFTWSWSLPPEDGWDKCRPHLQAFVEVLSSWSGCPSQVRHAAKEIRRYGEGEYTRVITTAVDFYVTTFVSKYGRLPVPPARIDVHPNV</sequence>
<reference evidence="2 3" key="1">
    <citation type="journal article" date="2018" name="Biotechnol. Biofuels">
        <title>Integrative visual omics of the white-rot fungus Polyporus brumalis exposes the biotechnological potential of its oxidative enzymes for delignifying raw plant biomass.</title>
        <authorList>
            <person name="Miyauchi S."/>
            <person name="Rancon A."/>
            <person name="Drula E."/>
            <person name="Hage H."/>
            <person name="Chaduli D."/>
            <person name="Favel A."/>
            <person name="Grisel S."/>
            <person name="Henrissat B."/>
            <person name="Herpoel-Gimbert I."/>
            <person name="Ruiz-Duenas F.J."/>
            <person name="Chevret D."/>
            <person name="Hainaut M."/>
            <person name="Lin J."/>
            <person name="Wang M."/>
            <person name="Pangilinan J."/>
            <person name="Lipzen A."/>
            <person name="Lesage-Meessen L."/>
            <person name="Navarro D."/>
            <person name="Riley R."/>
            <person name="Grigoriev I.V."/>
            <person name="Zhou S."/>
            <person name="Raouche S."/>
            <person name="Rosso M.N."/>
        </authorList>
    </citation>
    <scope>NUCLEOTIDE SEQUENCE [LARGE SCALE GENOMIC DNA]</scope>
    <source>
        <strain evidence="2 3">BRFM 1820</strain>
    </source>
</reference>
<accession>A0A371D3D2</accession>
<dbReference type="EMBL" id="KZ857422">
    <property type="protein sequence ID" value="RDX47048.1"/>
    <property type="molecule type" value="Genomic_DNA"/>
</dbReference>
<dbReference type="Proteomes" id="UP000256964">
    <property type="component" value="Unassembled WGS sequence"/>
</dbReference>
<feature type="region of interest" description="Disordered" evidence="1">
    <location>
        <begin position="194"/>
        <end position="238"/>
    </location>
</feature>
<dbReference type="AlphaFoldDB" id="A0A371D3D2"/>
<evidence type="ECO:0000313" key="2">
    <source>
        <dbReference type="EMBL" id="RDX47048.1"/>
    </source>
</evidence>
<name>A0A371D3D2_9APHY</name>
<evidence type="ECO:0000256" key="1">
    <source>
        <dbReference type="SAM" id="MobiDB-lite"/>
    </source>
</evidence>